<sequence length="722" mass="78586">MTLHVHALRGCAPTPLAHYLKALGAFRLIAEQKDPEVRAFWRDDTFFLVTVLDHEQLLNFICDDFEPTPLVSPWNGGSGFYPKDANSGIDAIAKSTAKRFGQYRDAISFARAQVNGRNERPETDEKAALLAECQRQWPERALDWFSAAVSLSREGTVRYPALLGTGGNDGRLEFTNNFMQRLVRLIDVETGLADGLSRSLACLALFGTPEHGLEHGAAIGQFLPGGAGGANGTAGFDAASLVNAWDFVLMLEGAVFLRVAALRRLNGIELAQAGAPFAFRGLPGGYGSAAPDDDGGRGEQWLPLWDAPVTLAELRAVFAEARVSKDSSRAEGALDAARAIAQLGTARGIRSFIRFGFMERNGQSNLAVPLGRITVHERPAKDVRLIDELDLWLEALRRTARDGHATSLARALRRLQALAFDLTTTAVAPARQWGALVEELGMVEDILVRAPRFTAERRLRPLPSLSSRWLAACDDGTVEYRLARALASTRAPYREPDGLGPIRAHCMPLDPASGFKRFAASADSLRKDRRVLWTGREIARDLSAIVLRRVTEGADAGFDGIPLEGISVANLLDIDAFVCGQVDDIRFARLARGLMAVTPESMSNESSGHPRKAPSLYALFRVANLDASERTRRASHEWGVRPRCDSQTIRLLVAGRLREAARTAVSRLGAMGLRPKLRLAAGDAPLAMRLAASLAFPIGPRDILRVFEAVTKPLDLQPSENS</sequence>
<organism evidence="1 2">
    <name type="scientific">Pendulispora rubella</name>
    <dbReference type="NCBI Taxonomy" id="2741070"/>
    <lineage>
        <taxon>Bacteria</taxon>
        <taxon>Pseudomonadati</taxon>
        <taxon>Myxococcota</taxon>
        <taxon>Myxococcia</taxon>
        <taxon>Myxococcales</taxon>
        <taxon>Sorangiineae</taxon>
        <taxon>Pendulisporaceae</taxon>
        <taxon>Pendulispora</taxon>
    </lineage>
</organism>
<keyword evidence="2" id="KW-1185">Reference proteome</keyword>
<proteinExistence type="predicted"/>
<dbReference type="NCBIfam" id="TIGR04113">
    <property type="entry name" value="cas_csx17"/>
    <property type="match status" value="1"/>
</dbReference>
<protein>
    <submittedName>
        <fullName evidence="1">Type I-U CRISPR-associated protein Csx17</fullName>
    </submittedName>
</protein>
<dbReference type="RefSeq" id="WP_394838699.1">
    <property type="nucleotide sequence ID" value="NZ_CP089929.1"/>
</dbReference>
<evidence type="ECO:0000313" key="1">
    <source>
        <dbReference type="EMBL" id="WXB09026.1"/>
    </source>
</evidence>
<name>A0ABZ2LIN7_9BACT</name>
<reference evidence="1" key="1">
    <citation type="submission" date="2021-12" db="EMBL/GenBank/DDBJ databases">
        <title>Discovery of the Pendulisporaceae a myxobacterial family with distinct sporulation behavior and unique specialized metabolism.</title>
        <authorList>
            <person name="Garcia R."/>
            <person name="Popoff A."/>
            <person name="Bader C.D."/>
            <person name="Loehr J."/>
            <person name="Walesch S."/>
            <person name="Walt C."/>
            <person name="Boldt J."/>
            <person name="Bunk B."/>
            <person name="Haeckl F.J.F.P.J."/>
            <person name="Gunesch A.P."/>
            <person name="Birkelbach J."/>
            <person name="Nuebel U."/>
            <person name="Pietschmann T."/>
            <person name="Bach T."/>
            <person name="Mueller R."/>
        </authorList>
    </citation>
    <scope>NUCLEOTIDE SEQUENCE</scope>
    <source>
        <strain evidence="1">MSr11367</strain>
    </source>
</reference>
<gene>
    <name evidence="1" type="primary">csx17</name>
    <name evidence="1" type="ORF">LVJ94_17555</name>
</gene>
<dbReference type="InterPro" id="IPR026483">
    <property type="entry name" value="Cas_Csx17"/>
</dbReference>
<dbReference type="EMBL" id="CP089983">
    <property type="protein sequence ID" value="WXB09026.1"/>
    <property type="molecule type" value="Genomic_DNA"/>
</dbReference>
<evidence type="ECO:0000313" key="2">
    <source>
        <dbReference type="Proteomes" id="UP001374803"/>
    </source>
</evidence>
<accession>A0ABZ2LIN7</accession>
<dbReference type="Proteomes" id="UP001374803">
    <property type="component" value="Chromosome"/>
</dbReference>